<dbReference type="KEGG" id="hsr:HSBAA_29240"/>
<reference evidence="1 2" key="1">
    <citation type="journal article" date="2019" name="Microbiol. Resour. Announc.">
        <title>Complete Genome Sequence of Halomonas sulfidaeris Strain Esulfide1 Isolated from a Metal Sulfide Rock at a Depth of 2,200 Meters, Obtained Using Nanopore Sequencing.</title>
        <authorList>
            <person name="Saito M."/>
            <person name="Nishigata A."/>
            <person name="Galipon J."/>
            <person name="Arakawa K."/>
        </authorList>
    </citation>
    <scope>NUCLEOTIDE SEQUENCE [LARGE SCALE GENOMIC DNA]</scope>
    <source>
        <strain evidence="1 2">ATCC BAA-803</strain>
    </source>
</reference>
<sequence length="59" mass="6912">MANPKIKREAGKYWVKDQGRWITSKWDGHCWEDDDHFGFNDSDYEEIGEQLINPDGKPG</sequence>
<dbReference type="AlphaFoldDB" id="A0A455UBD5"/>
<name>A0A455UBD5_9GAMM</name>
<dbReference type="Proteomes" id="UP000320231">
    <property type="component" value="Chromosome"/>
</dbReference>
<organism evidence="1 2">
    <name type="scientific">Vreelandella sulfidaeris</name>
    <dbReference type="NCBI Taxonomy" id="115553"/>
    <lineage>
        <taxon>Bacteria</taxon>
        <taxon>Pseudomonadati</taxon>
        <taxon>Pseudomonadota</taxon>
        <taxon>Gammaproteobacteria</taxon>
        <taxon>Oceanospirillales</taxon>
        <taxon>Halomonadaceae</taxon>
        <taxon>Vreelandella</taxon>
    </lineage>
</organism>
<proteinExistence type="predicted"/>
<dbReference type="EMBL" id="AP019514">
    <property type="protein sequence ID" value="BBI61618.1"/>
    <property type="molecule type" value="Genomic_DNA"/>
</dbReference>
<protein>
    <submittedName>
        <fullName evidence="1">Uncharacterized protein</fullName>
    </submittedName>
</protein>
<accession>A0A455UBD5</accession>
<evidence type="ECO:0000313" key="2">
    <source>
        <dbReference type="Proteomes" id="UP000320231"/>
    </source>
</evidence>
<evidence type="ECO:0000313" key="1">
    <source>
        <dbReference type="EMBL" id="BBI61618.1"/>
    </source>
</evidence>
<gene>
    <name evidence="1" type="ORF">HSBAA_29240</name>
</gene>